<dbReference type="Gene3D" id="1.10.260.40">
    <property type="entry name" value="lambda repressor-like DNA-binding domains"/>
    <property type="match status" value="2"/>
</dbReference>
<sequence length="304" mass="34909">MNIREKKIMGERLKRLREKYGLTQDELAEKLHLKTRASISSYEAGRAVPSSDTLNDLADFFKVSTDYILGRDHEEQPENEMSSALTDALIDYERLGSAIKTERKAQGITQTELAELVGVSQKTISQYELGYQEIPEEMAEKIANAFGYSYPAFLVEHDLWGGEIPEQFDGSIDAYNAFKKAEEEDQRREAQKQGKELISEYLKKRSRKELIGEYLKKHPKQQEQRTNLNDSGLPKLNKKDELDIAKQLEKMLNSMDDGTALAFDGEPMDEETKALVRTAIESNLKLTKQLAKKKFTPKKYRDWE</sequence>
<evidence type="ECO:0000256" key="1">
    <source>
        <dbReference type="ARBA" id="ARBA00023125"/>
    </source>
</evidence>
<accession>A0ABW5RZW4</accession>
<dbReference type="InterPro" id="IPR001387">
    <property type="entry name" value="Cro/C1-type_HTH"/>
</dbReference>
<dbReference type="PROSITE" id="PS50943">
    <property type="entry name" value="HTH_CROC1"/>
    <property type="match status" value="2"/>
</dbReference>
<dbReference type="PANTHER" id="PTHR46558">
    <property type="entry name" value="TRACRIPTIONAL REGULATORY PROTEIN-RELATED-RELATED"/>
    <property type="match status" value="1"/>
</dbReference>
<reference evidence="5" key="1">
    <citation type="journal article" date="2019" name="Int. J. Syst. Evol. Microbiol.">
        <title>The Global Catalogue of Microorganisms (GCM) 10K type strain sequencing project: providing services to taxonomists for standard genome sequencing and annotation.</title>
        <authorList>
            <consortium name="The Broad Institute Genomics Platform"/>
            <consortium name="The Broad Institute Genome Sequencing Center for Infectious Disease"/>
            <person name="Wu L."/>
            <person name="Ma J."/>
        </authorList>
    </citation>
    <scope>NUCLEOTIDE SEQUENCE [LARGE SCALE GENOMIC DNA]</scope>
    <source>
        <strain evidence="5">TISTR 2466</strain>
    </source>
</reference>
<organism evidence="4 5">
    <name type="scientific">Sporolactobacillus shoreicorticis</name>
    <dbReference type="NCBI Taxonomy" id="1923877"/>
    <lineage>
        <taxon>Bacteria</taxon>
        <taxon>Bacillati</taxon>
        <taxon>Bacillota</taxon>
        <taxon>Bacilli</taxon>
        <taxon>Bacillales</taxon>
        <taxon>Sporolactobacillaceae</taxon>
        <taxon>Sporolactobacillus</taxon>
    </lineage>
</organism>
<dbReference type="Pfam" id="PF01381">
    <property type="entry name" value="HTH_3"/>
    <property type="match status" value="2"/>
</dbReference>
<dbReference type="SMART" id="SM00530">
    <property type="entry name" value="HTH_XRE"/>
    <property type="match status" value="2"/>
</dbReference>
<proteinExistence type="predicted"/>
<evidence type="ECO:0000259" key="3">
    <source>
        <dbReference type="PROSITE" id="PS50943"/>
    </source>
</evidence>
<keyword evidence="1" id="KW-0238">DNA-binding</keyword>
<evidence type="ECO:0000256" key="2">
    <source>
        <dbReference type="SAM" id="MobiDB-lite"/>
    </source>
</evidence>
<protein>
    <submittedName>
        <fullName evidence="4">Helix-turn-helix domain-containing protein</fullName>
    </submittedName>
</protein>
<evidence type="ECO:0000313" key="5">
    <source>
        <dbReference type="Proteomes" id="UP001597399"/>
    </source>
</evidence>
<keyword evidence="5" id="KW-1185">Reference proteome</keyword>
<dbReference type="EMBL" id="JBHUMQ010000003">
    <property type="protein sequence ID" value="MFD2692447.1"/>
    <property type="molecule type" value="Genomic_DNA"/>
</dbReference>
<dbReference type="PANTHER" id="PTHR46558:SF11">
    <property type="entry name" value="HTH-TYPE TRANSCRIPTIONAL REGULATOR XRE"/>
    <property type="match status" value="1"/>
</dbReference>
<feature type="domain" description="HTH cro/C1-type" evidence="3">
    <location>
        <begin position="13"/>
        <end position="68"/>
    </location>
</feature>
<feature type="region of interest" description="Disordered" evidence="2">
    <location>
        <begin position="217"/>
        <end position="236"/>
    </location>
</feature>
<name>A0ABW5RZW4_9BACL</name>
<dbReference type="SUPFAM" id="SSF47413">
    <property type="entry name" value="lambda repressor-like DNA-binding domains"/>
    <property type="match status" value="2"/>
</dbReference>
<dbReference type="CDD" id="cd00093">
    <property type="entry name" value="HTH_XRE"/>
    <property type="match status" value="2"/>
</dbReference>
<dbReference type="RefSeq" id="WP_253059547.1">
    <property type="nucleotide sequence ID" value="NZ_JAMXWM010000004.1"/>
</dbReference>
<feature type="domain" description="HTH cro/C1-type" evidence="3">
    <location>
        <begin position="99"/>
        <end position="153"/>
    </location>
</feature>
<gene>
    <name evidence="4" type="ORF">ACFSUE_02150</name>
</gene>
<comment type="caution">
    <text evidence="4">The sequence shown here is derived from an EMBL/GenBank/DDBJ whole genome shotgun (WGS) entry which is preliminary data.</text>
</comment>
<dbReference type="Proteomes" id="UP001597399">
    <property type="component" value="Unassembled WGS sequence"/>
</dbReference>
<dbReference type="InterPro" id="IPR010982">
    <property type="entry name" value="Lambda_DNA-bd_dom_sf"/>
</dbReference>
<evidence type="ECO:0000313" key="4">
    <source>
        <dbReference type="EMBL" id="MFD2692447.1"/>
    </source>
</evidence>